<dbReference type="RefSeq" id="WP_272736612.1">
    <property type="nucleotide sequence ID" value="NZ_CP116942.1"/>
</dbReference>
<dbReference type="InterPro" id="IPR023696">
    <property type="entry name" value="Ureohydrolase_dom_sf"/>
</dbReference>
<evidence type="ECO:0000313" key="4">
    <source>
        <dbReference type="EMBL" id="WCO67090.1"/>
    </source>
</evidence>
<feature type="compositionally biased region" description="Basic and acidic residues" evidence="2">
    <location>
        <begin position="10"/>
        <end position="21"/>
    </location>
</feature>
<feature type="domain" description="Histone deacetylase" evidence="3">
    <location>
        <begin position="20"/>
        <end position="301"/>
    </location>
</feature>
<dbReference type="PANTHER" id="PTHR10625">
    <property type="entry name" value="HISTONE DEACETYLASE HDAC1-RELATED"/>
    <property type="match status" value="1"/>
</dbReference>
<proteinExistence type="inferred from homology"/>
<dbReference type="PANTHER" id="PTHR10625:SF10">
    <property type="entry name" value="HISTONE DEACETYLASE HDAC1"/>
    <property type="match status" value="1"/>
</dbReference>
<evidence type="ECO:0000256" key="2">
    <source>
        <dbReference type="SAM" id="MobiDB-lite"/>
    </source>
</evidence>
<evidence type="ECO:0000256" key="1">
    <source>
        <dbReference type="ARBA" id="ARBA00005947"/>
    </source>
</evidence>
<dbReference type="KEGG" id="ima:PO878_21615"/>
<dbReference type="AlphaFoldDB" id="A0AAF0BVT3"/>
<keyword evidence="5" id="KW-1185">Reference proteome</keyword>
<dbReference type="CDD" id="cd09992">
    <property type="entry name" value="HDAC_classII"/>
    <property type="match status" value="1"/>
</dbReference>
<dbReference type="PRINTS" id="PR01270">
    <property type="entry name" value="HDASUPER"/>
</dbReference>
<dbReference type="EMBL" id="CP116942">
    <property type="protein sequence ID" value="WCO67090.1"/>
    <property type="molecule type" value="Genomic_DNA"/>
</dbReference>
<reference evidence="4" key="1">
    <citation type="submission" date="2023-01" db="EMBL/GenBank/DDBJ databases">
        <title>The diversity of Class Acidimicrobiia in South China Sea sediment environments and the proposal of Iamia marina sp. nov., a novel species of the genus Iamia.</title>
        <authorList>
            <person name="He Y."/>
            <person name="Tian X."/>
        </authorList>
    </citation>
    <scope>NUCLEOTIDE SEQUENCE</scope>
    <source>
        <strain evidence="4">DSM 19957</strain>
    </source>
</reference>
<name>A0AAF0BVT3_9ACTN</name>
<dbReference type="InterPro" id="IPR000286">
    <property type="entry name" value="HDACs"/>
</dbReference>
<dbReference type="GO" id="GO:0004407">
    <property type="term" value="F:histone deacetylase activity"/>
    <property type="evidence" value="ECO:0007669"/>
    <property type="project" value="TreeGrafter"/>
</dbReference>
<evidence type="ECO:0000313" key="5">
    <source>
        <dbReference type="Proteomes" id="UP001216390"/>
    </source>
</evidence>
<feature type="region of interest" description="Disordered" evidence="2">
    <location>
        <begin position="1"/>
        <end position="21"/>
    </location>
</feature>
<dbReference type="GO" id="GO:0040029">
    <property type="term" value="P:epigenetic regulation of gene expression"/>
    <property type="evidence" value="ECO:0007669"/>
    <property type="project" value="TreeGrafter"/>
</dbReference>
<dbReference type="Proteomes" id="UP001216390">
    <property type="component" value="Chromosome"/>
</dbReference>
<protein>
    <submittedName>
        <fullName evidence="4">Histone deacetylase</fullName>
    </submittedName>
</protein>
<gene>
    <name evidence="4" type="ORF">PO878_21615</name>
</gene>
<evidence type="ECO:0000259" key="3">
    <source>
        <dbReference type="Pfam" id="PF00850"/>
    </source>
</evidence>
<accession>A0AAF0BVT3</accession>
<organism evidence="4 5">
    <name type="scientific">Iamia majanohamensis</name>
    <dbReference type="NCBI Taxonomy" id="467976"/>
    <lineage>
        <taxon>Bacteria</taxon>
        <taxon>Bacillati</taxon>
        <taxon>Actinomycetota</taxon>
        <taxon>Acidimicrobiia</taxon>
        <taxon>Acidimicrobiales</taxon>
        <taxon>Iamiaceae</taxon>
        <taxon>Iamia</taxon>
    </lineage>
</organism>
<comment type="similarity">
    <text evidence="1">Belongs to the histone deacetylase family.</text>
</comment>
<dbReference type="Gene3D" id="3.40.800.20">
    <property type="entry name" value="Histone deacetylase domain"/>
    <property type="match status" value="1"/>
</dbReference>
<sequence>MTLLVASDPRFAEHDAGRGHPERPARLEAVERGIAEAGLEEALVRVAPRAATDDELARAHGRDLVAALDRFSAAGGGSIDADTAMGPRSMEAARLAAGAGLELVDRLRAGEGDAGFCAVRPPGHHATSQRSMGFCLLNNVAVVAAALADAGERVVIVDYDAHHGNGTEQIFYDDPRVLFASLHEWPLYPGTGALGDTGAGEGRGSTINVPLPARATGDVYRDAVADLIGPAAEAHGATWLLVSAGFDAHRADPLTGLGLTAADFADVTGDLLALAPPGRRLLFLEGGYDLDGLAHSTGAVLGRLLDVEHRPEAPTSGGPGADVVAAARSRHDQACA</sequence>
<dbReference type="InterPro" id="IPR023801">
    <property type="entry name" value="His_deacetylse_dom"/>
</dbReference>
<dbReference type="InterPro" id="IPR037138">
    <property type="entry name" value="His_deacetylse_dom_sf"/>
</dbReference>
<dbReference type="SUPFAM" id="SSF52768">
    <property type="entry name" value="Arginase/deacetylase"/>
    <property type="match status" value="1"/>
</dbReference>
<dbReference type="Pfam" id="PF00850">
    <property type="entry name" value="Hist_deacetyl"/>
    <property type="match status" value="1"/>
</dbReference>